<dbReference type="Proteomes" id="UP000296049">
    <property type="component" value="Unassembled WGS sequence"/>
</dbReference>
<dbReference type="EMBL" id="KB742969">
    <property type="protein sequence ID" value="EOB02377.1"/>
    <property type="molecule type" value="Genomic_DNA"/>
</dbReference>
<name>R0JYK9_ANAPL</name>
<organism evidence="1 2">
    <name type="scientific">Anas platyrhynchos</name>
    <name type="common">Mallard</name>
    <name type="synonym">Anas boschas</name>
    <dbReference type="NCBI Taxonomy" id="8839"/>
    <lineage>
        <taxon>Eukaryota</taxon>
        <taxon>Metazoa</taxon>
        <taxon>Chordata</taxon>
        <taxon>Craniata</taxon>
        <taxon>Vertebrata</taxon>
        <taxon>Euteleostomi</taxon>
        <taxon>Archelosauria</taxon>
        <taxon>Archosauria</taxon>
        <taxon>Dinosauria</taxon>
        <taxon>Saurischia</taxon>
        <taxon>Theropoda</taxon>
        <taxon>Coelurosauria</taxon>
        <taxon>Aves</taxon>
        <taxon>Neognathae</taxon>
        <taxon>Galloanserae</taxon>
        <taxon>Anseriformes</taxon>
        <taxon>Anatidae</taxon>
        <taxon>Anatinae</taxon>
        <taxon>Anas</taxon>
    </lineage>
</organism>
<dbReference type="AlphaFoldDB" id="R0JYK9"/>
<reference evidence="2" key="1">
    <citation type="journal article" date="2013" name="Nat. Genet.">
        <title>The duck genome and transcriptome provide insight into an avian influenza virus reservoir species.</title>
        <authorList>
            <person name="Huang Y."/>
            <person name="Li Y."/>
            <person name="Burt D.W."/>
            <person name="Chen H."/>
            <person name="Zhang Y."/>
            <person name="Qian W."/>
            <person name="Kim H."/>
            <person name="Gan S."/>
            <person name="Zhao Y."/>
            <person name="Li J."/>
            <person name="Yi K."/>
            <person name="Feng H."/>
            <person name="Zhu P."/>
            <person name="Li B."/>
            <person name="Liu Q."/>
            <person name="Fairley S."/>
            <person name="Magor K.E."/>
            <person name="Du Z."/>
            <person name="Hu X."/>
            <person name="Goodman L."/>
            <person name="Tafer H."/>
            <person name="Vignal A."/>
            <person name="Lee T."/>
            <person name="Kim K.W."/>
            <person name="Sheng Z."/>
            <person name="An Y."/>
            <person name="Searle S."/>
            <person name="Herrero J."/>
            <person name="Groenen M.A."/>
            <person name="Crooijmans R.P."/>
            <person name="Faraut T."/>
            <person name="Cai Q."/>
            <person name="Webster R.G."/>
            <person name="Aldridge J.R."/>
            <person name="Warren W.C."/>
            <person name="Bartschat S."/>
            <person name="Kehr S."/>
            <person name="Marz M."/>
            <person name="Stadler P.F."/>
            <person name="Smith J."/>
            <person name="Kraus R.H."/>
            <person name="Zhao Y."/>
            <person name="Ren L."/>
            <person name="Fei J."/>
            <person name="Morisson M."/>
            <person name="Kaiser P."/>
            <person name="Griffin D.K."/>
            <person name="Rao M."/>
            <person name="Pitel F."/>
            <person name="Wang J."/>
            <person name="Li N."/>
        </authorList>
    </citation>
    <scope>NUCLEOTIDE SEQUENCE [LARGE SCALE GENOMIC DNA]</scope>
</reference>
<gene>
    <name evidence="1" type="ORF">Anapl_02397</name>
</gene>
<accession>R0JYK9</accession>
<proteinExistence type="predicted"/>
<sequence length="136" mass="14790">MNFPPRCVAAAHTHHLCCQVSLLRSCPSPRQGEQDPAGMAPKVQDGSLARSKCNATFYTVSPISSATQPGTEKQTLEDVSWNSPKSLCLKKMLNKEIHSDKAWPDRTAAARNGSFLREALLSPGNITAALVPWWSS</sequence>
<evidence type="ECO:0000313" key="1">
    <source>
        <dbReference type="EMBL" id="EOB02377.1"/>
    </source>
</evidence>
<protein>
    <submittedName>
        <fullName evidence="1">Uncharacterized protein</fullName>
    </submittedName>
</protein>
<evidence type="ECO:0000313" key="2">
    <source>
        <dbReference type="Proteomes" id="UP000296049"/>
    </source>
</evidence>
<keyword evidence="2" id="KW-1185">Reference proteome</keyword>